<dbReference type="InterPro" id="IPR029000">
    <property type="entry name" value="Cyclophilin-like_dom_sf"/>
</dbReference>
<accession>A0AAV4DK92</accession>
<evidence type="ECO:0000259" key="2">
    <source>
        <dbReference type="PROSITE" id="PS50072"/>
    </source>
</evidence>
<name>A0AAV4DK92_9GAST</name>
<organism evidence="3 4">
    <name type="scientific">Plakobranchus ocellatus</name>
    <dbReference type="NCBI Taxonomy" id="259542"/>
    <lineage>
        <taxon>Eukaryota</taxon>
        <taxon>Metazoa</taxon>
        <taxon>Spiralia</taxon>
        <taxon>Lophotrochozoa</taxon>
        <taxon>Mollusca</taxon>
        <taxon>Gastropoda</taxon>
        <taxon>Heterobranchia</taxon>
        <taxon>Euthyneura</taxon>
        <taxon>Panpulmonata</taxon>
        <taxon>Sacoglossa</taxon>
        <taxon>Placobranchoidea</taxon>
        <taxon>Plakobranchidae</taxon>
        <taxon>Plakobranchus</taxon>
    </lineage>
</organism>
<reference evidence="3 4" key="1">
    <citation type="journal article" date="2021" name="Elife">
        <title>Chloroplast acquisition without the gene transfer in kleptoplastic sea slugs, Plakobranchus ocellatus.</title>
        <authorList>
            <person name="Maeda T."/>
            <person name="Takahashi S."/>
            <person name="Yoshida T."/>
            <person name="Shimamura S."/>
            <person name="Takaki Y."/>
            <person name="Nagai Y."/>
            <person name="Toyoda A."/>
            <person name="Suzuki Y."/>
            <person name="Arimoto A."/>
            <person name="Ishii H."/>
            <person name="Satoh N."/>
            <person name="Nishiyama T."/>
            <person name="Hasebe M."/>
            <person name="Maruyama T."/>
            <person name="Minagawa J."/>
            <person name="Obokata J."/>
            <person name="Shigenobu S."/>
        </authorList>
    </citation>
    <scope>NUCLEOTIDE SEQUENCE [LARGE SCALE GENOMIC DNA]</scope>
</reference>
<dbReference type="PANTHER" id="PTHR11071">
    <property type="entry name" value="PEPTIDYL-PROLYL CIS-TRANS ISOMERASE"/>
    <property type="match status" value="1"/>
</dbReference>
<dbReference type="PRINTS" id="PR00153">
    <property type="entry name" value="CSAPPISMRASE"/>
</dbReference>
<gene>
    <name evidence="3" type="ORF">PoB_007113400</name>
</gene>
<protein>
    <recommendedName>
        <fullName evidence="1">Peptidyl-prolyl cis-trans isomerase</fullName>
        <shortName evidence="1">PPIase</shortName>
        <ecNumber evidence="1">5.2.1.8</ecNumber>
    </recommendedName>
</protein>
<dbReference type="AlphaFoldDB" id="A0AAV4DK92"/>
<comment type="similarity">
    <text evidence="1">Belongs to the cyclophilin-type PPIase family.</text>
</comment>
<proteinExistence type="inferred from homology"/>
<keyword evidence="1" id="KW-0697">Rotamase</keyword>
<dbReference type="PANTHER" id="PTHR11071:SF561">
    <property type="entry name" value="PEPTIDYL-PROLYL CIS-TRANS ISOMERASE D-RELATED"/>
    <property type="match status" value="1"/>
</dbReference>
<dbReference type="PROSITE" id="PS50072">
    <property type="entry name" value="CSA_PPIASE_2"/>
    <property type="match status" value="1"/>
</dbReference>
<keyword evidence="1 3" id="KW-0413">Isomerase</keyword>
<dbReference type="SUPFAM" id="SSF50891">
    <property type="entry name" value="Cyclophilin-like"/>
    <property type="match status" value="1"/>
</dbReference>
<dbReference type="EC" id="5.2.1.8" evidence="1"/>
<feature type="domain" description="PPIase cyclophilin-type" evidence="2">
    <location>
        <begin position="1"/>
        <end position="99"/>
    </location>
</feature>
<dbReference type="Gene3D" id="2.40.100.10">
    <property type="entry name" value="Cyclophilin-like"/>
    <property type="match status" value="1"/>
</dbReference>
<dbReference type="GO" id="GO:0006457">
    <property type="term" value="P:protein folding"/>
    <property type="evidence" value="ECO:0007669"/>
    <property type="project" value="TreeGrafter"/>
</dbReference>
<comment type="function">
    <text evidence="1">PPIases accelerate the folding of proteins. It catalyzes the cis-trans isomerization of proline imidic peptide bonds in oligopeptides.</text>
</comment>
<evidence type="ECO:0000313" key="4">
    <source>
        <dbReference type="Proteomes" id="UP000735302"/>
    </source>
</evidence>
<dbReference type="GO" id="GO:0016018">
    <property type="term" value="F:cyclosporin A binding"/>
    <property type="evidence" value="ECO:0007669"/>
    <property type="project" value="TreeGrafter"/>
</dbReference>
<sequence>MCEGGDVSANGGKSIYGDTFPDENFILRHEPGSVAMSNSGKDSNKSRFYICLSKAEWMDGKHVVFGRVVSDLRIVKNMEAYAGDGGAPREELVISDCGMV</sequence>
<comment type="caution">
    <text evidence="3">The sequence shown here is derived from an EMBL/GenBank/DDBJ whole genome shotgun (WGS) entry which is preliminary data.</text>
</comment>
<dbReference type="EMBL" id="BLXT01007982">
    <property type="protein sequence ID" value="GFO44629.1"/>
    <property type="molecule type" value="Genomic_DNA"/>
</dbReference>
<evidence type="ECO:0000256" key="1">
    <source>
        <dbReference type="RuleBase" id="RU363019"/>
    </source>
</evidence>
<dbReference type="Proteomes" id="UP000735302">
    <property type="component" value="Unassembled WGS sequence"/>
</dbReference>
<dbReference type="GO" id="GO:0003755">
    <property type="term" value="F:peptidyl-prolyl cis-trans isomerase activity"/>
    <property type="evidence" value="ECO:0007669"/>
    <property type="project" value="UniProtKB-UniRule"/>
</dbReference>
<keyword evidence="4" id="KW-1185">Reference proteome</keyword>
<dbReference type="Pfam" id="PF00160">
    <property type="entry name" value="Pro_isomerase"/>
    <property type="match status" value="1"/>
</dbReference>
<dbReference type="GO" id="GO:0005739">
    <property type="term" value="C:mitochondrion"/>
    <property type="evidence" value="ECO:0007669"/>
    <property type="project" value="TreeGrafter"/>
</dbReference>
<comment type="catalytic activity">
    <reaction evidence="1">
        <text>[protein]-peptidylproline (omega=180) = [protein]-peptidylproline (omega=0)</text>
        <dbReference type="Rhea" id="RHEA:16237"/>
        <dbReference type="Rhea" id="RHEA-COMP:10747"/>
        <dbReference type="Rhea" id="RHEA-COMP:10748"/>
        <dbReference type="ChEBI" id="CHEBI:83833"/>
        <dbReference type="ChEBI" id="CHEBI:83834"/>
        <dbReference type="EC" id="5.2.1.8"/>
    </reaction>
</comment>
<dbReference type="InterPro" id="IPR002130">
    <property type="entry name" value="Cyclophilin-type_PPIase_dom"/>
</dbReference>
<evidence type="ECO:0000313" key="3">
    <source>
        <dbReference type="EMBL" id="GFO44629.1"/>
    </source>
</evidence>